<dbReference type="NCBIfam" id="TIGR03803">
    <property type="entry name" value="Gloeo_Verruco"/>
    <property type="match status" value="2"/>
</dbReference>
<protein>
    <recommendedName>
        <fullName evidence="3">Lipoprotein</fullName>
    </recommendedName>
</protein>
<dbReference type="EMBL" id="HF951689">
    <property type="protein sequence ID" value="CCW35340.1"/>
    <property type="molecule type" value="Genomic_DNA"/>
</dbReference>
<accession>S0EUH6</accession>
<dbReference type="AlphaFoldDB" id="S0EUH6"/>
<dbReference type="HOGENOM" id="CLU_635691_0_0_0"/>
<dbReference type="PROSITE" id="PS51257">
    <property type="entry name" value="PROKAR_LIPOPROTEIN"/>
    <property type="match status" value="1"/>
</dbReference>
<keyword evidence="2" id="KW-1185">Reference proteome</keyword>
<proteinExistence type="predicted"/>
<name>S0EUH6_CHTCT</name>
<evidence type="ECO:0008006" key="3">
    <source>
        <dbReference type="Google" id="ProtNLM"/>
    </source>
</evidence>
<dbReference type="eggNOG" id="COG2706">
    <property type="taxonomic scope" value="Bacteria"/>
</dbReference>
<dbReference type="RefSeq" id="WP_016482875.1">
    <property type="nucleotide sequence ID" value="NC_021487.1"/>
</dbReference>
<evidence type="ECO:0000313" key="1">
    <source>
        <dbReference type="EMBL" id="CCW35340.1"/>
    </source>
</evidence>
<dbReference type="PATRIC" id="fig|1303518.3.peg.1563"/>
<dbReference type="InParanoid" id="S0EUH6"/>
<dbReference type="SUPFAM" id="SSF75011">
    <property type="entry name" value="3-carboxy-cis,cis-mucoante lactonizing enzyme"/>
    <property type="match status" value="1"/>
</dbReference>
<dbReference type="OrthoDB" id="615576at2"/>
<reference evidence="2" key="1">
    <citation type="submission" date="2013-03" db="EMBL/GenBank/DDBJ databases">
        <title>Genome sequence of Chthonomonas calidirosea, the first sequenced genome from the Armatimonadetes phylum (formally candidate division OP10).</title>
        <authorList>
            <person name="Lee K.C.Y."/>
            <person name="Morgan X.C."/>
            <person name="Dunfield P.F."/>
            <person name="Tamas I."/>
            <person name="Houghton K.M."/>
            <person name="Vyssotski M."/>
            <person name="Ryan J.L.J."/>
            <person name="Lagutin K."/>
            <person name="McDonald I.R."/>
            <person name="Stott M.B."/>
        </authorList>
    </citation>
    <scope>NUCLEOTIDE SEQUENCE [LARGE SCALE GENOMIC DNA]</scope>
    <source>
        <strain evidence="2">DSM 23976 / ICMP 18418 / T49</strain>
    </source>
</reference>
<organism evidence="1 2">
    <name type="scientific">Chthonomonas calidirosea (strain DSM 23976 / ICMP 18418 / T49)</name>
    <dbReference type="NCBI Taxonomy" id="1303518"/>
    <lineage>
        <taxon>Bacteria</taxon>
        <taxon>Bacillati</taxon>
        <taxon>Armatimonadota</taxon>
        <taxon>Chthonomonadia</taxon>
        <taxon>Chthonomonadales</taxon>
        <taxon>Chthonomonadaceae</taxon>
        <taxon>Chthonomonas</taxon>
    </lineage>
</organism>
<gene>
    <name evidence="1" type="ORF">CCALI_01524</name>
</gene>
<evidence type="ECO:0000313" key="2">
    <source>
        <dbReference type="Proteomes" id="UP000014227"/>
    </source>
</evidence>
<dbReference type="InterPro" id="IPR022519">
    <property type="entry name" value="Gloeo/Verruco_rpt"/>
</dbReference>
<sequence>MLSKIVKVLGLLSLTSIICLLCGCEVTLYKDSKGIYGVDPMTMTLFEIDAKNQFRVVHQFTQGEGKPLAVLRTDTSTFYGICQHQKRFILFRYRQGKLSYLQSFPSMSSEGFYPFKLVLTPDHRILYIIVPQRGAHNTFVLDACTIRGQCRVLHHFGRVQPSDLLLGHDGSLYGTAYDVSQTQEPAGGLLFQYNQNTGFRILHRFKAVEGWGPGNLILGADGSIYGVTDQKGRYGDGTLFRYDPRSRRFRVLYAFLKDDGAVFLYAASRYSLYGGSMGGVQGNGYLFSYDLKQDKMRILHRFTSGEGGIDTVVLGGDGNLYGTTDYGGKYKEGVLFQFNVARHRYRVLHVFNPSEGKGIKDTLIWSNARLYGTVDNSEEGDEWLYTLDIRPRVIRFLHHFSTNSGNTASKDITVGRAFEQVLLPCRNTIPA</sequence>
<dbReference type="Proteomes" id="UP000014227">
    <property type="component" value="Chromosome I"/>
</dbReference>
<dbReference type="KEGG" id="ccz:CCALI_01524"/>